<feature type="compositionally biased region" description="Polar residues" evidence="1">
    <location>
        <begin position="860"/>
        <end position="880"/>
    </location>
</feature>
<feature type="transmembrane region" description="Helical" evidence="2">
    <location>
        <begin position="133"/>
        <end position="153"/>
    </location>
</feature>
<sequence length="910" mass="102938">MLSILSRIPVNASMAINLIITVLSFTIIIIAWCLTDRYKAVDQDTMVKSGFVVVYKQVYLLTAYINIALICGIATAGKFLSWTEIHNLLSRRYQTRECIYGFSKGMHAFIGNVVMTAVAICDPRVINRGKIWATIYIFCFLLAVFNALISTAVPQLLQKDVTLVNITKVRAQINSTIMPQKIYEMASSSSPEEEGGIDNAAYMARQVHDGKYLWEKIYQDAYDPKNRTYTYISNWGHASVDETTDKSYPKSSPMTGKTLDVKGLDGFLSSIKCHVIPCHDCSPTLDTHNQDYLTPSKMGVTNLTFYSNYSGIQYRVFWGNGVSGGNAIGVADVNKTGMIREANFYPQNDAKDGYNYFLLLPGRIKVNCDFGIYTHNGNGNKTDGRGGSEKIFINNTRYFDHIPFADPMFTKYSATLDPQTVNSLLSEENILRNLTYNMHNAFRLLNDKLFRTQGYISKVANSDSDDDDDDGAEIEWAVKTNMRGYDLSIMAYATVLLAITFIVYLLELITMIFSKRLMPLISYTQEIDTRLSVVALSGVLPPDDANPSITATTAPRTMMFGGNNHRNKFFPRETKTDPITGIPQEDIRLKNQGNILRKDSVFRWYKDSFVPEITHQPSRGGDYQMEMDALRQMQERNLTEAEQRRYYEHEVKKLKEFQTIRDSSYSAGTLTTETVESGGPSSYGIGECVKDRTSSFNNNSSSHVNQNPEFLYPSTLSSIGQEYQNEREITDGVASQSSSSSAAAEWAASTPSLGGFYQSHVRFSEATVIDQQQIEDTKQTPPHRLQYLENRNYRDIRSDHHHQDKDQQQQQLQQQEEKKEKEQSTKLNSLEITPKNNNNEIQQVHQQEISEDQQIEENHSIPTFNQLPQVTIPSPDQTPLSMEIPIPYLQEEEDGDDGNTSPSKVKELNN</sequence>
<keyword evidence="2" id="KW-0472">Membrane</keyword>
<proteinExistence type="predicted"/>
<evidence type="ECO:0000256" key="1">
    <source>
        <dbReference type="SAM" id="MobiDB-lite"/>
    </source>
</evidence>
<evidence type="ECO:0000256" key="2">
    <source>
        <dbReference type="SAM" id="Phobius"/>
    </source>
</evidence>
<reference evidence="3" key="1">
    <citation type="submission" date="2022-07" db="EMBL/GenBank/DDBJ databases">
        <title>Phylogenomic reconstructions and comparative analyses of Kickxellomycotina fungi.</title>
        <authorList>
            <person name="Reynolds N.K."/>
            <person name="Stajich J.E."/>
            <person name="Barry K."/>
            <person name="Grigoriev I.V."/>
            <person name="Crous P."/>
            <person name="Smith M.E."/>
        </authorList>
    </citation>
    <scope>NUCLEOTIDE SEQUENCE</scope>
    <source>
        <strain evidence="3">NBRC 100468</strain>
    </source>
</reference>
<feature type="transmembrane region" description="Helical" evidence="2">
    <location>
        <begin position="58"/>
        <end position="79"/>
    </location>
</feature>
<dbReference type="OrthoDB" id="5728848at2759"/>
<feature type="region of interest" description="Disordered" evidence="1">
    <location>
        <begin position="799"/>
        <end position="838"/>
    </location>
</feature>
<feature type="transmembrane region" description="Helical" evidence="2">
    <location>
        <begin position="12"/>
        <end position="34"/>
    </location>
</feature>
<feature type="compositionally biased region" description="Polar residues" evidence="1">
    <location>
        <begin position="825"/>
        <end position="838"/>
    </location>
</feature>
<name>A0A9W7ZXQ7_9FUNG</name>
<organism evidence="3 4">
    <name type="scientific">Mycoemilia scoparia</name>
    <dbReference type="NCBI Taxonomy" id="417184"/>
    <lineage>
        <taxon>Eukaryota</taxon>
        <taxon>Fungi</taxon>
        <taxon>Fungi incertae sedis</taxon>
        <taxon>Zoopagomycota</taxon>
        <taxon>Kickxellomycotina</taxon>
        <taxon>Kickxellomycetes</taxon>
        <taxon>Kickxellales</taxon>
        <taxon>Kickxellaceae</taxon>
        <taxon>Mycoemilia</taxon>
    </lineage>
</organism>
<keyword evidence="2" id="KW-0812">Transmembrane</keyword>
<keyword evidence="4" id="KW-1185">Reference proteome</keyword>
<dbReference type="Proteomes" id="UP001150538">
    <property type="component" value="Unassembled WGS sequence"/>
</dbReference>
<dbReference type="AlphaFoldDB" id="A0A9W7ZXQ7"/>
<protein>
    <submittedName>
        <fullName evidence="3">Uncharacterized protein</fullName>
    </submittedName>
</protein>
<feature type="compositionally biased region" description="Basic and acidic residues" evidence="1">
    <location>
        <begin position="815"/>
        <end position="824"/>
    </location>
</feature>
<feature type="region of interest" description="Disordered" evidence="1">
    <location>
        <begin position="859"/>
        <end position="910"/>
    </location>
</feature>
<feature type="transmembrane region" description="Helical" evidence="2">
    <location>
        <begin position="99"/>
        <end position="121"/>
    </location>
</feature>
<evidence type="ECO:0000313" key="3">
    <source>
        <dbReference type="EMBL" id="KAJ1918337.1"/>
    </source>
</evidence>
<dbReference type="EMBL" id="JANBPU010000048">
    <property type="protein sequence ID" value="KAJ1918337.1"/>
    <property type="molecule type" value="Genomic_DNA"/>
</dbReference>
<gene>
    <name evidence="3" type="ORF">H4219_002662</name>
</gene>
<comment type="caution">
    <text evidence="3">The sequence shown here is derived from an EMBL/GenBank/DDBJ whole genome shotgun (WGS) entry which is preliminary data.</text>
</comment>
<accession>A0A9W7ZXQ7</accession>
<evidence type="ECO:0000313" key="4">
    <source>
        <dbReference type="Proteomes" id="UP001150538"/>
    </source>
</evidence>
<feature type="transmembrane region" description="Helical" evidence="2">
    <location>
        <begin position="489"/>
        <end position="513"/>
    </location>
</feature>
<keyword evidence="2" id="KW-1133">Transmembrane helix</keyword>